<dbReference type="PANTHER" id="PTHR10250">
    <property type="entry name" value="MICROSOMAL GLUTATHIONE S-TRANSFERASE"/>
    <property type="match status" value="1"/>
</dbReference>
<proteinExistence type="predicted"/>
<dbReference type="Pfam" id="PF01124">
    <property type="entry name" value="MAPEG"/>
    <property type="match status" value="1"/>
</dbReference>
<keyword evidence="12" id="KW-0449">Lipoprotein</keyword>
<dbReference type="GO" id="GO:0005741">
    <property type="term" value="C:mitochondrial outer membrane"/>
    <property type="evidence" value="ECO:0007669"/>
    <property type="project" value="UniProtKB-SubCell"/>
</dbReference>
<keyword evidence="4" id="KW-1000">Mitochondrion outer membrane</keyword>
<feature type="transmembrane region" description="Helical" evidence="21">
    <location>
        <begin position="12"/>
        <end position="28"/>
    </location>
</feature>
<evidence type="ECO:0000256" key="17">
    <source>
        <dbReference type="ARBA" id="ARBA00051411"/>
    </source>
</evidence>
<dbReference type="InterPro" id="IPR050997">
    <property type="entry name" value="MAPEG"/>
</dbReference>
<feature type="transmembrane region" description="Helical" evidence="21">
    <location>
        <begin position="122"/>
        <end position="143"/>
    </location>
</feature>
<sequence length="145" mass="15762">MILQLVPEHGYVILVLIGTVFTLLYLGAKVGGARRKANVAYPNMYATAEEAEKDKMKHLFNCAQRAHQNTLENIPGFLILLLVSAIEYPVISAISGAVYLASRVAYAGGYCTGDPKKRRRGFFGYFALLAMLGASGATAFKLLTQ</sequence>
<evidence type="ECO:0000256" key="20">
    <source>
        <dbReference type="ARBA" id="ARBA00076908"/>
    </source>
</evidence>
<dbReference type="Proteomes" id="UP001210925">
    <property type="component" value="Unassembled WGS sequence"/>
</dbReference>
<evidence type="ECO:0000256" key="10">
    <source>
        <dbReference type="ARBA" id="ARBA00023139"/>
    </source>
</evidence>
<dbReference type="EMBL" id="JADGKB010000085">
    <property type="protein sequence ID" value="KAJ3254436.1"/>
    <property type="molecule type" value="Genomic_DNA"/>
</dbReference>
<dbReference type="Gene3D" id="1.20.120.550">
    <property type="entry name" value="Membrane associated eicosanoid/glutathione metabolism-like domain"/>
    <property type="match status" value="1"/>
</dbReference>
<evidence type="ECO:0000313" key="23">
    <source>
        <dbReference type="Proteomes" id="UP001210925"/>
    </source>
</evidence>
<evidence type="ECO:0000256" key="14">
    <source>
        <dbReference type="ARBA" id="ARBA00037916"/>
    </source>
</evidence>
<evidence type="ECO:0000256" key="11">
    <source>
        <dbReference type="ARBA" id="ARBA00023239"/>
    </source>
</evidence>
<dbReference type="GO" id="GO:0005635">
    <property type="term" value="C:nuclear envelope"/>
    <property type="evidence" value="ECO:0007669"/>
    <property type="project" value="TreeGrafter"/>
</dbReference>
<evidence type="ECO:0000256" key="7">
    <source>
        <dbReference type="ARBA" id="ARBA00023098"/>
    </source>
</evidence>
<comment type="catalytic activity">
    <reaction evidence="16">
        <text>leukotriene C4 = leukotriene A4 + glutathione</text>
        <dbReference type="Rhea" id="RHEA:17617"/>
        <dbReference type="ChEBI" id="CHEBI:57463"/>
        <dbReference type="ChEBI" id="CHEBI:57925"/>
        <dbReference type="ChEBI" id="CHEBI:57973"/>
        <dbReference type="EC" id="4.4.1.20"/>
    </reaction>
    <physiologicalReaction direction="right-to-left" evidence="16">
        <dbReference type="Rhea" id="RHEA:17619"/>
    </physiologicalReaction>
</comment>
<evidence type="ECO:0000256" key="21">
    <source>
        <dbReference type="SAM" id="Phobius"/>
    </source>
</evidence>
<gene>
    <name evidence="22" type="primary">MGST3_1</name>
    <name evidence="22" type="ORF">HK103_007154</name>
</gene>
<keyword evidence="2" id="KW-0808">Transferase</keyword>
<evidence type="ECO:0000256" key="19">
    <source>
        <dbReference type="ARBA" id="ARBA00075145"/>
    </source>
</evidence>
<dbReference type="GO" id="GO:0004364">
    <property type="term" value="F:glutathione transferase activity"/>
    <property type="evidence" value="ECO:0007669"/>
    <property type="project" value="TreeGrafter"/>
</dbReference>
<keyword evidence="8" id="KW-0496">Mitochondrion</keyword>
<keyword evidence="9 21" id="KW-0472">Membrane</keyword>
<dbReference type="GO" id="GO:0006629">
    <property type="term" value="P:lipid metabolic process"/>
    <property type="evidence" value="ECO:0007669"/>
    <property type="project" value="UniProtKB-KW"/>
</dbReference>
<evidence type="ECO:0000313" key="22">
    <source>
        <dbReference type="EMBL" id="KAJ3254436.1"/>
    </source>
</evidence>
<evidence type="ECO:0000256" key="1">
    <source>
        <dbReference type="ARBA" id="ARBA00004374"/>
    </source>
</evidence>
<comment type="catalytic activity">
    <reaction evidence="17">
        <text>15-deoxy-Delta(12,14)-prostaglandin J2 + glutathione = 15-deoxy-Delta(12,14)-prostaglandin J2-S-(R)-glutathione</text>
        <dbReference type="Rhea" id="RHEA:75963"/>
        <dbReference type="ChEBI" id="CHEBI:57925"/>
        <dbReference type="ChEBI" id="CHEBI:85236"/>
        <dbReference type="ChEBI" id="CHEBI:194498"/>
    </reaction>
    <physiologicalReaction direction="left-to-right" evidence="17">
        <dbReference type="Rhea" id="RHEA:75964"/>
    </physiologicalReaction>
</comment>
<evidence type="ECO:0000256" key="6">
    <source>
        <dbReference type="ARBA" id="ARBA00023002"/>
    </source>
</evidence>
<evidence type="ECO:0000256" key="12">
    <source>
        <dbReference type="ARBA" id="ARBA00023288"/>
    </source>
</evidence>
<evidence type="ECO:0000256" key="2">
    <source>
        <dbReference type="ARBA" id="ARBA00022679"/>
    </source>
</evidence>
<evidence type="ECO:0000256" key="16">
    <source>
        <dbReference type="ARBA" id="ARBA00049298"/>
    </source>
</evidence>
<keyword evidence="7" id="KW-0443">Lipid metabolism</keyword>
<evidence type="ECO:0000256" key="9">
    <source>
        <dbReference type="ARBA" id="ARBA00023136"/>
    </source>
</evidence>
<dbReference type="InterPro" id="IPR001129">
    <property type="entry name" value="Membr-assoc_MAPEG"/>
</dbReference>
<feature type="transmembrane region" description="Helical" evidence="21">
    <location>
        <begin position="77"/>
        <end position="102"/>
    </location>
</feature>
<keyword evidence="6" id="KW-0560">Oxidoreductase</keyword>
<evidence type="ECO:0000256" key="3">
    <source>
        <dbReference type="ARBA" id="ARBA00022692"/>
    </source>
</evidence>
<keyword evidence="11" id="KW-0456">Lyase</keyword>
<keyword evidence="23" id="KW-1185">Reference proteome</keyword>
<dbReference type="FunFam" id="1.20.120.550:FF:000004">
    <property type="entry name" value="Microsomal glutathione S-transferase 3"/>
    <property type="match status" value="1"/>
</dbReference>
<evidence type="ECO:0000256" key="13">
    <source>
        <dbReference type="ARBA" id="ARBA00037884"/>
    </source>
</evidence>
<comment type="caution">
    <text evidence="22">The sequence shown here is derived from an EMBL/GenBank/DDBJ whole genome shotgun (WGS) entry which is preliminary data.</text>
</comment>
<keyword evidence="3 21" id="KW-0812">Transmembrane</keyword>
<comment type="pathway">
    <text evidence="14">Lipid metabolism; arachidonate metabolism.</text>
</comment>
<keyword evidence="10" id="KW-0564">Palmitate</keyword>
<evidence type="ECO:0000256" key="18">
    <source>
        <dbReference type="ARBA" id="ARBA00069748"/>
    </source>
</evidence>
<accession>A0AAD5UD99</accession>
<name>A0AAD5UD99_9FUNG</name>
<reference evidence="22" key="1">
    <citation type="submission" date="2020-05" db="EMBL/GenBank/DDBJ databases">
        <title>Phylogenomic resolution of chytrid fungi.</title>
        <authorList>
            <person name="Stajich J.E."/>
            <person name="Amses K."/>
            <person name="Simmons R."/>
            <person name="Seto K."/>
            <person name="Myers J."/>
            <person name="Bonds A."/>
            <person name="Quandt C.A."/>
            <person name="Barry K."/>
            <person name="Liu P."/>
            <person name="Grigoriev I."/>
            <person name="Longcore J.E."/>
            <person name="James T.Y."/>
        </authorList>
    </citation>
    <scope>NUCLEOTIDE SEQUENCE</scope>
    <source>
        <strain evidence="22">PLAUS21</strain>
    </source>
</reference>
<protein>
    <recommendedName>
        <fullName evidence="18">Glutathione S-transferase 3, mitochondrial</fullName>
        <ecNumber evidence="15">4.4.1.20</ecNumber>
    </recommendedName>
    <alternativeName>
        <fullName evidence="19">Glutathione peroxidase MGST3</fullName>
    </alternativeName>
    <alternativeName>
        <fullName evidence="20">LTC4 synthase MGST3</fullName>
    </alternativeName>
</protein>
<comment type="pathway">
    <text evidence="13">Lipid metabolism; leukotriene C4 biosynthesis.</text>
</comment>
<dbReference type="SUPFAM" id="SSF161084">
    <property type="entry name" value="MAPEG domain-like"/>
    <property type="match status" value="1"/>
</dbReference>
<dbReference type="GO" id="GO:0005783">
    <property type="term" value="C:endoplasmic reticulum"/>
    <property type="evidence" value="ECO:0007669"/>
    <property type="project" value="TreeGrafter"/>
</dbReference>
<keyword evidence="5 21" id="KW-1133">Transmembrane helix</keyword>
<dbReference type="AlphaFoldDB" id="A0AAD5UD99"/>
<dbReference type="InterPro" id="IPR023352">
    <property type="entry name" value="MAPEG-like_dom_sf"/>
</dbReference>
<dbReference type="EC" id="4.4.1.20" evidence="15"/>
<dbReference type="GO" id="GO:0004602">
    <property type="term" value="F:glutathione peroxidase activity"/>
    <property type="evidence" value="ECO:0007669"/>
    <property type="project" value="TreeGrafter"/>
</dbReference>
<evidence type="ECO:0000256" key="5">
    <source>
        <dbReference type="ARBA" id="ARBA00022989"/>
    </source>
</evidence>
<dbReference type="GO" id="GO:0004464">
    <property type="term" value="F:leukotriene-C4 synthase activity"/>
    <property type="evidence" value="ECO:0007669"/>
    <property type="project" value="UniProtKB-EC"/>
</dbReference>
<evidence type="ECO:0000256" key="15">
    <source>
        <dbReference type="ARBA" id="ARBA00039056"/>
    </source>
</evidence>
<evidence type="ECO:0000256" key="4">
    <source>
        <dbReference type="ARBA" id="ARBA00022787"/>
    </source>
</evidence>
<comment type="subcellular location">
    <subcellularLocation>
        <location evidence="1">Mitochondrion outer membrane</location>
        <topology evidence="1">Multi-pass membrane protein</topology>
    </subcellularLocation>
</comment>
<organism evidence="22 23">
    <name type="scientific">Boothiomyces macroporosus</name>
    <dbReference type="NCBI Taxonomy" id="261099"/>
    <lineage>
        <taxon>Eukaryota</taxon>
        <taxon>Fungi</taxon>
        <taxon>Fungi incertae sedis</taxon>
        <taxon>Chytridiomycota</taxon>
        <taxon>Chytridiomycota incertae sedis</taxon>
        <taxon>Chytridiomycetes</taxon>
        <taxon>Rhizophydiales</taxon>
        <taxon>Terramycetaceae</taxon>
        <taxon>Boothiomyces</taxon>
    </lineage>
</organism>
<evidence type="ECO:0000256" key="8">
    <source>
        <dbReference type="ARBA" id="ARBA00023128"/>
    </source>
</evidence>
<dbReference type="PANTHER" id="PTHR10250:SF26">
    <property type="entry name" value="GLUTATHIONE S-TRANSFERASE 3, MITOCHONDRIAL"/>
    <property type="match status" value="1"/>
</dbReference>